<dbReference type="NCBIfam" id="TIGR02515">
    <property type="entry name" value="IV_pilus_PilQ"/>
    <property type="match status" value="1"/>
</dbReference>
<dbReference type="PANTHER" id="PTHR30604">
    <property type="entry name" value="PROTEIN TRANSPORT PROTEIN HOFQ"/>
    <property type="match status" value="1"/>
</dbReference>
<comment type="subcellular location">
    <subcellularLocation>
        <location evidence="7">Cell outer membrane</location>
    </subcellularLocation>
    <subcellularLocation>
        <location evidence="1">Membrane</location>
    </subcellularLocation>
</comment>
<dbReference type="Pfam" id="PF00263">
    <property type="entry name" value="Secretin"/>
    <property type="match status" value="1"/>
</dbReference>
<proteinExistence type="inferred from homology"/>
<dbReference type="InterPro" id="IPR038591">
    <property type="entry name" value="NolW-like_sf"/>
</dbReference>
<comment type="similarity">
    <text evidence="6">Belongs to the bacterial secretin family.</text>
</comment>
<dbReference type="InterPro" id="IPR051808">
    <property type="entry name" value="Type_IV_pilus_biogenesis"/>
</dbReference>
<evidence type="ECO:0000256" key="5">
    <source>
        <dbReference type="ARBA" id="ARBA00023237"/>
    </source>
</evidence>
<protein>
    <submittedName>
        <fullName evidence="10">Uncharacterized protein</fullName>
    </submittedName>
</protein>
<evidence type="ECO:0000256" key="7">
    <source>
        <dbReference type="RuleBase" id="RU004004"/>
    </source>
</evidence>
<gene>
    <name evidence="10" type="ORF">VSU01S_04470</name>
</gene>
<keyword evidence="4" id="KW-0472">Membrane</keyword>
<organism evidence="10 11">
    <name type="scientific">Vibrio superstes NBRC 103154</name>
    <dbReference type="NCBI Taxonomy" id="1219062"/>
    <lineage>
        <taxon>Bacteria</taxon>
        <taxon>Pseudomonadati</taxon>
        <taxon>Pseudomonadota</taxon>
        <taxon>Gammaproteobacteria</taxon>
        <taxon>Vibrionales</taxon>
        <taxon>Vibrionaceae</taxon>
        <taxon>Vibrio</taxon>
    </lineage>
</organism>
<dbReference type="Gene3D" id="3.30.1370.120">
    <property type="match status" value="1"/>
</dbReference>
<dbReference type="Proteomes" id="UP000321113">
    <property type="component" value="Unassembled WGS sequence"/>
</dbReference>
<sequence>MRLIYLLVITLSFGPLSLASEPQWFSSLDDQAEPSPVVLEEVPLSLLLSESDLPTVNPPIKLESQLFAIKYAKASDIASILDHHRRVGTVSELGSIAVDERTNALLIYDHPDNLLRITEIIDSLDIPVKQVQIEARIVTINEGELDEIGVRWGFTNINVDSKITPSIEASRGSVELEDHLNVNLGLANPNASTLAFQLAKLGSDTLLDLELSALQAESRAEIISSPRLITTNKQPAYIEQGSEIPYLEAASSGATSISFRKAVLSLKVVPQITPDNKLVLDLHVTQDRPGQVVKTGIGESVAIDTQRIQTQVLVNNGETIVLGGIYQKTITRNVEKVPYLSDIPWLGRFFKRTSDKFGRSELLIFVTPSILFPKKDKI</sequence>
<dbReference type="GO" id="GO:0009279">
    <property type="term" value="C:cell outer membrane"/>
    <property type="evidence" value="ECO:0007669"/>
    <property type="project" value="UniProtKB-SubCell"/>
</dbReference>
<dbReference type="Pfam" id="PF03958">
    <property type="entry name" value="Secretin_N"/>
    <property type="match status" value="1"/>
</dbReference>
<comment type="caution">
    <text evidence="10">The sequence shown here is derived from an EMBL/GenBank/DDBJ whole genome shotgun (WGS) entry which is preliminary data.</text>
</comment>
<keyword evidence="11" id="KW-1185">Reference proteome</keyword>
<dbReference type="GO" id="GO:0009306">
    <property type="term" value="P:protein secretion"/>
    <property type="evidence" value="ECO:0007669"/>
    <property type="project" value="InterPro"/>
</dbReference>
<feature type="domain" description="NolW-like" evidence="9">
    <location>
        <begin position="65"/>
        <end position="130"/>
    </location>
</feature>
<dbReference type="PANTHER" id="PTHR30604:SF1">
    <property type="entry name" value="DNA UTILIZATION PROTEIN HOFQ"/>
    <property type="match status" value="1"/>
</dbReference>
<evidence type="ECO:0000256" key="1">
    <source>
        <dbReference type="ARBA" id="ARBA00004370"/>
    </source>
</evidence>
<name>A0A511QNU3_9VIBR</name>
<keyword evidence="5" id="KW-0998">Cell outer membrane</keyword>
<dbReference type="OrthoDB" id="9775455at2"/>
<dbReference type="InterPro" id="IPR005644">
    <property type="entry name" value="NolW-like"/>
</dbReference>
<dbReference type="InterPro" id="IPR004846">
    <property type="entry name" value="T2SS/T3SS_dom"/>
</dbReference>
<keyword evidence="3" id="KW-0732">Signal</keyword>
<evidence type="ECO:0000256" key="3">
    <source>
        <dbReference type="ARBA" id="ARBA00022729"/>
    </source>
</evidence>
<evidence type="ECO:0000256" key="2">
    <source>
        <dbReference type="ARBA" id="ARBA00022448"/>
    </source>
</evidence>
<keyword evidence="2 7" id="KW-0813">Transport</keyword>
<evidence type="ECO:0000256" key="6">
    <source>
        <dbReference type="RuleBase" id="RU004003"/>
    </source>
</evidence>
<evidence type="ECO:0000313" key="11">
    <source>
        <dbReference type="Proteomes" id="UP000321113"/>
    </source>
</evidence>
<dbReference type="PRINTS" id="PR00811">
    <property type="entry name" value="BCTERIALGSPD"/>
</dbReference>
<dbReference type="InterPro" id="IPR013355">
    <property type="entry name" value="Pilus_4_PilQ"/>
</dbReference>
<evidence type="ECO:0000313" key="10">
    <source>
        <dbReference type="EMBL" id="GEM78202.1"/>
    </source>
</evidence>
<evidence type="ECO:0000256" key="4">
    <source>
        <dbReference type="ARBA" id="ARBA00023136"/>
    </source>
</evidence>
<evidence type="ECO:0000259" key="8">
    <source>
        <dbReference type="Pfam" id="PF00263"/>
    </source>
</evidence>
<evidence type="ECO:0000259" key="9">
    <source>
        <dbReference type="Pfam" id="PF03958"/>
    </source>
</evidence>
<feature type="domain" description="Type II/III secretion system secretin-like" evidence="8">
    <location>
        <begin position="213"/>
        <end position="371"/>
    </location>
</feature>
<reference evidence="10 11" key="1">
    <citation type="submission" date="2019-07" db="EMBL/GenBank/DDBJ databases">
        <title>Whole genome shotgun sequence of Vibrio superstes NBRC 103154.</title>
        <authorList>
            <person name="Hosoyama A."/>
            <person name="Uohara A."/>
            <person name="Ohji S."/>
            <person name="Ichikawa N."/>
        </authorList>
    </citation>
    <scope>NUCLEOTIDE SEQUENCE [LARGE SCALE GENOMIC DNA]</scope>
    <source>
        <strain evidence="10 11">NBRC 103154</strain>
    </source>
</reference>
<dbReference type="AlphaFoldDB" id="A0A511QNU3"/>
<dbReference type="EMBL" id="BJXK01000002">
    <property type="protein sequence ID" value="GEM78202.1"/>
    <property type="molecule type" value="Genomic_DNA"/>
</dbReference>
<accession>A0A511QNU3</accession>
<dbReference type="InterPro" id="IPR001775">
    <property type="entry name" value="GspD/PilQ"/>
</dbReference>